<dbReference type="AlphaFoldDB" id="A0AAD5DTH1"/>
<dbReference type="PANTHER" id="PTHR33927">
    <property type="entry name" value="TRANSMEMBRANE PROTEIN"/>
    <property type="match status" value="1"/>
</dbReference>
<dbReference type="PANTHER" id="PTHR33927:SF1">
    <property type="entry name" value="TRANSMEMBRANE PROTEIN"/>
    <property type="match status" value="1"/>
</dbReference>
<feature type="region of interest" description="Disordered" evidence="1">
    <location>
        <begin position="131"/>
        <end position="194"/>
    </location>
</feature>
<feature type="transmembrane region" description="Helical" evidence="2">
    <location>
        <begin position="386"/>
        <end position="409"/>
    </location>
</feature>
<proteinExistence type="predicted"/>
<feature type="region of interest" description="Disordered" evidence="1">
    <location>
        <begin position="1"/>
        <end position="34"/>
    </location>
</feature>
<evidence type="ECO:0000313" key="3">
    <source>
        <dbReference type="EMBL" id="KAI7842876.1"/>
    </source>
</evidence>
<keyword evidence="2" id="KW-1133">Transmembrane helix</keyword>
<dbReference type="EMBL" id="JADXDR010000047">
    <property type="protein sequence ID" value="KAI7842876.1"/>
    <property type="molecule type" value="Genomic_DNA"/>
</dbReference>
<feature type="transmembrane region" description="Helical" evidence="2">
    <location>
        <begin position="472"/>
        <end position="493"/>
    </location>
</feature>
<keyword evidence="2" id="KW-0472">Membrane</keyword>
<name>A0AAD5DTH1_9CHLO</name>
<dbReference type="Proteomes" id="UP001205105">
    <property type="component" value="Unassembled WGS sequence"/>
</dbReference>
<evidence type="ECO:0000256" key="2">
    <source>
        <dbReference type="SAM" id="Phobius"/>
    </source>
</evidence>
<sequence length="798" mass="85078">MNGTSGRTPRRGSSFGPGPRRGTDPEGGERSAWKGLCGPSGLNLDHARIPDIQKMVFNTLVPLVVEVEKPISLSQFTQKCCDVLLPVLERQQELTAHEFKSQWGRLNEFVLPELARRAGLSESGYDRQAKEVRLDIRVPSSGAASPAPAAPRSAAPAPSHAAATPNPVARPAVAVVGTPSPSPGAAAGARPPAVAPPPPGLAVPIPLTGTAGGPGVVPFIAPPAPCTYCQTQPEELQPKPHRGPSRLAAAASRLGSLLTAPEGSDAWLGVGGDEDASCKGSPAATGGTHPPESLKCAEEGSAEVAAETLQPTGKPTPQGAATFGTHHGVVVSEDTFKQAHEPPLATHVMLYHAAFLFVLAVNLPLIILTARDPCMIQKGDNGSTGLIVLCFGVLMRSEIFLTALFWAVCRMGRYTPKGVRYWLAQTLYHAPGGLHAGCGVAGFAWEAVYAFQWWLLPPSEGGAGPGLIDEPYAIVCAITAIFLFAMLGAMCVLSVPYVRRNHHNLFELSHRYVGWSLLGMLWIHVTVKAAYWANFNALGQELPQDQKASWGYVMYWGVNTWAAVALSILVWHPWLFVGKRTATATVVGRPGRPACLILSDFRGHAPAGTWGRLSVFWPGQWHPFAVVSPGRREEGGGSHSMLIAPAGDWTQARIKEAEAANGSARQYYVRLLRAPGFMYTTCMWRSIVCVASGAGIAPVLPVVLQRAAPSIFVVWITSRPETFGPVQGQLESALPPGQLWIHDTATQGRPDAVDLAIKAVRKENAEAMYIVANLELTFSVVRGCRAIGVRSFGAIWDS</sequence>
<keyword evidence="4" id="KW-1185">Reference proteome</keyword>
<feature type="region of interest" description="Disordered" evidence="1">
    <location>
        <begin position="274"/>
        <end position="294"/>
    </location>
</feature>
<organism evidence="3 4">
    <name type="scientific">Chlorella ohadii</name>
    <dbReference type="NCBI Taxonomy" id="2649997"/>
    <lineage>
        <taxon>Eukaryota</taxon>
        <taxon>Viridiplantae</taxon>
        <taxon>Chlorophyta</taxon>
        <taxon>core chlorophytes</taxon>
        <taxon>Trebouxiophyceae</taxon>
        <taxon>Chlorellales</taxon>
        <taxon>Chlorellaceae</taxon>
        <taxon>Chlorella clade</taxon>
        <taxon>Chlorella</taxon>
    </lineage>
</organism>
<feature type="compositionally biased region" description="Basic and acidic residues" evidence="1">
    <location>
        <begin position="21"/>
        <end position="32"/>
    </location>
</feature>
<dbReference type="InterPro" id="IPR052979">
    <property type="entry name" value="Adenylate-forming_domain"/>
</dbReference>
<evidence type="ECO:0000313" key="4">
    <source>
        <dbReference type="Proteomes" id="UP001205105"/>
    </source>
</evidence>
<accession>A0AAD5DTH1</accession>
<feature type="compositionally biased region" description="Low complexity" evidence="1">
    <location>
        <begin position="139"/>
        <end position="192"/>
    </location>
</feature>
<comment type="caution">
    <text evidence="3">The sequence shown here is derived from an EMBL/GenBank/DDBJ whole genome shotgun (WGS) entry which is preliminary data.</text>
</comment>
<feature type="transmembrane region" description="Helical" evidence="2">
    <location>
        <begin position="513"/>
        <end position="533"/>
    </location>
</feature>
<feature type="transmembrane region" description="Helical" evidence="2">
    <location>
        <begin position="430"/>
        <end position="452"/>
    </location>
</feature>
<reference evidence="3" key="1">
    <citation type="submission" date="2020-11" db="EMBL/GenBank/DDBJ databases">
        <title>Chlorella ohadii genome sequencing and assembly.</title>
        <authorList>
            <person name="Murik O."/>
            <person name="Treves H."/>
            <person name="Kedem I."/>
            <person name="Shotland Y."/>
            <person name="Kaplan A."/>
        </authorList>
    </citation>
    <scope>NUCLEOTIDE SEQUENCE</scope>
    <source>
        <strain evidence="3">1</strain>
    </source>
</reference>
<feature type="transmembrane region" description="Helical" evidence="2">
    <location>
        <begin position="553"/>
        <end position="571"/>
    </location>
</feature>
<feature type="compositionally biased region" description="Low complexity" evidence="1">
    <location>
        <begin position="1"/>
        <end position="20"/>
    </location>
</feature>
<feature type="transmembrane region" description="Helical" evidence="2">
    <location>
        <begin position="348"/>
        <end position="366"/>
    </location>
</feature>
<keyword evidence="2" id="KW-0812">Transmembrane</keyword>
<protein>
    <submittedName>
        <fullName evidence="3">Uncharacterized protein</fullName>
    </submittedName>
</protein>
<gene>
    <name evidence="3" type="ORF">COHA_003493</name>
</gene>
<evidence type="ECO:0000256" key="1">
    <source>
        <dbReference type="SAM" id="MobiDB-lite"/>
    </source>
</evidence>